<accession>A0ABX1YQQ4</accession>
<evidence type="ECO:0000256" key="1">
    <source>
        <dbReference type="SAM" id="MobiDB-lite"/>
    </source>
</evidence>
<gene>
    <name evidence="2" type="ORF">GC101_24095</name>
</gene>
<dbReference type="RefSeq" id="WP_171719342.1">
    <property type="nucleotide sequence ID" value="NZ_WHOB01000069.1"/>
</dbReference>
<dbReference type="EMBL" id="WHOB01000069">
    <property type="protein sequence ID" value="NOU81949.1"/>
    <property type="molecule type" value="Genomic_DNA"/>
</dbReference>
<evidence type="ECO:0000313" key="2">
    <source>
        <dbReference type="EMBL" id="NOU81949.1"/>
    </source>
</evidence>
<name>A0ABX1YQQ4_9BACL</name>
<organism evidence="2 3">
    <name type="scientific">Paenibacillus phytohabitans</name>
    <dbReference type="NCBI Taxonomy" id="2654978"/>
    <lineage>
        <taxon>Bacteria</taxon>
        <taxon>Bacillati</taxon>
        <taxon>Bacillota</taxon>
        <taxon>Bacilli</taxon>
        <taxon>Bacillales</taxon>
        <taxon>Paenibacillaceae</taxon>
        <taxon>Paenibacillus</taxon>
    </lineage>
</organism>
<protein>
    <submittedName>
        <fullName evidence="2">Uncharacterized protein</fullName>
    </submittedName>
</protein>
<dbReference type="Proteomes" id="UP000596857">
    <property type="component" value="Unassembled WGS sequence"/>
</dbReference>
<evidence type="ECO:0000313" key="3">
    <source>
        <dbReference type="Proteomes" id="UP000596857"/>
    </source>
</evidence>
<feature type="region of interest" description="Disordered" evidence="1">
    <location>
        <begin position="29"/>
        <end position="69"/>
    </location>
</feature>
<proteinExistence type="predicted"/>
<sequence>MIYVAFTTINPVERSEISIHEKFTLETPALKRSKVTNKERNKEYKQTREADEKDIQRKSDEKNTQTKTG</sequence>
<keyword evidence="3" id="KW-1185">Reference proteome</keyword>
<feature type="compositionally biased region" description="Basic and acidic residues" evidence="1">
    <location>
        <begin position="36"/>
        <end position="69"/>
    </location>
</feature>
<reference evidence="2 3" key="1">
    <citation type="submission" date="2019-10" db="EMBL/GenBank/DDBJ databases">
        <title>Description of Paenibacillus terricola sp. nov.</title>
        <authorList>
            <person name="Carlier A."/>
            <person name="Qi S."/>
        </authorList>
    </citation>
    <scope>NUCLEOTIDE SEQUENCE [LARGE SCALE GENOMIC DNA]</scope>
    <source>
        <strain evidence="2 3">LMG 31459</strain>
    </source>
</reference>
<comment type="caution">
    <text evidence="2">The sequence shown here is derived from an EMBL/GenBank/DDBJ whole genome shotgun (WGS) entry which is preliminary data.</text>
</comment>